<dbReference type="AlphaFoldDB" id="A0A076MYS6"/>
<dbReference type="EMBL" id="CP009110">
    <property type="protein sequence ID" value="AIJ22757.1"/>
    <property type="molecule type" value="Genomic_DNA"/>
</dbReference>
<dbReference type="InterPro" id="IPR036388">
    <property type="entry name" value="WH-like_DNA-bd_sf"/>
</dbReference>
<dbReference type="InterPro" id="IPR036390">
    <property type="entry name" value="WH_DNA-bd_sf"/>
</dbReference>
<feature type="domain" description="HTH iclR-type" evidence="4">
    <location>
        <begin position="2"/>
        <end position="61"/>
    </location>
</feature>
<dbReference type="PANTHER" id="PTHR30136">
    <property type="entry name" value="HELIX-TURN-HELIX TRANSCRIPTIONAL REGULATOR, ICLR FAMILY"/>
    <property type="match status" value="1"/>
</dbReference>
<dbReference type="PROSITE" id="PS51078">
    <property type="entry name" value="ICLR_ED"/>
    <property type="match status" value="1"/>
</dbReference>
<dbReference type="HOGENOM" id="CLU_062618_6_0_11"/>
<dbReference type="PATRIC" id="fig|1068978.7.peg.2852"/>
<dbReference type="InterPro" id="IPR005471">
    <property type="entry name" value="Tscrpt_reg_IclR_N"/>
</dbReference>
<keyword evidence="3" id="KW-0804">Transcription</keyword>
<name>A0A076MYS6_AMYME</name>
<dbReference type="GO" id="GO:0003700">
    <property type="term" value="F:DNA-binding transcription factor activity"/>
    <property type="evidence" value="ECO:0007669"/>
    <property type="project" value="TreeGrafter"/>
</dbReference>
<dbReference type="PROSITE" id="PS51077">
    <property type="entry name" value="HTH_ICLR"/>
    <property type="match status" value="1"/>
</dbReference>
<feature type="domain" description="IclR-ED" evidence="5">
    <location>
        <begin position="62"/>
        <end position="245"/>
    </location>
</feature>
<dbReference type="KEGG" id="amq:AMETH_2665"/>
<evidence type="ECO:0000313" key="6">
    <source>
        <dbReference type="EMBL" id="AIJ22757.1"/>
    </source>
</evidence>
<dbReference type="Proteomes" id="UP000062973">
    <property type="component" value="Chromosome"/>
</dbReference>
<dbReference type="Gene3D" id="1.10.10.10">
    <property type="entry name" value="Winged helix-like DNA-binding domain superfamily/Winged helix DNA-binding domain"/>
    <property type="match status" value="1"/>
</dbReference>
<evidence type="ECO:0000256" key="2">
    <source>
        <dbReference type="ARBA" id="ARBA00023125"/>
    </source>
</evidence>
<accession>A0A076MYS6</accession>
<keyword evidence="1" id="KW-0805">Transcription regulation</keyword>
<gene>
    <name evidence="6" type="primary">kdgR</name>
    <name evidence="6" type="ORF">AMETH_2665</name>
</gene>
<dbReference type="GO" id="GO:0003677">
    <property type="term" value="F:DNA binding"/>
    <property type="evidence" value="ECO:0007669"/>
    <property type="project" value="UniProtKB-KW"/>
</dbReference>
<dbReference type="STRING" id="1068978.AMETH_2665"/>
<sequence>MSQSLDRGLSLLTALAGGASTLDELADALGVHKSTVLRLLRTLEAQHFVQREGARHYRLGSALFDLANRALEGRDVRRESAPALAALNDRTGHTVHLATYEDGEVVYVDKYEGRHSVRMYSRVGKRAPLHCTAVGKVLVAALPEAQRLKVARGLDYPRLTANTITTAEEYLAELARVAERGYAVDNAEHEDFIHCVAAPVRGPGGAVLAAVSLSVPKVLLDYDGLLALLPDLRAAAEDASTHNGWTR</sequence>
<dbReference type="SMART" id="SM00346">
    <property type="entry name" value="HTH_ICLR"/>
    <property type="match status" value="1"/>
</dbReference>
<evidence type="ECO:0000259" key="5">
    <source>
        <dbReference type="PROSITE" id="PS51078"/>
    </source>
</evidence>
<reference evidence="6 7" key="1">
    <citation type="submission" date="2014-07" db="EMBL/GenBank/DDBJ databases">
        <title>Whole Genome Sequence of the Amycolatopsis methanolica 239.</title>
        <authorList>
            <person name="Tang B."/>
        </authorList>
    </citation>
    <scope>NUCLEOTIDE SEQUENCE [LARGE SCALE GENOMIC DNA]</scope>
    <source>
        <strain evidence="6 7">239</strain>
    </source>
</reference>
<evidence type="ECO:0000259" key="4">
    <source>
        <dbReference type="PROSITE" id="PS51077"/>
    </source>
</evidence>
<proteinExistence type="predicted"/>
<dbReference type="SUPFAM" id="SSF46785">
    <property type="entry name" value="Winged helix' DNA-binding domain"/>
    <property type="match status" value="1"/>
</dbReference>
<dbReference type="OrthoDB" id="9807558at2"/>
<dbReference type="InterPro" id="IPR014757">
    <property type="entry name" value="Tscrpt_reg_IclR_C"/>
</dbReference>
<dbReference type="SUPFAM" id="SSF55781">
    <property type="entry name" value="GAF domain-like"/>
    <property type="match status" value="1"/>
</dbReference>
<dbReference type="Pfam" id="PF09339">
    <property type="entry name" value="HTH_IclR"/>
    <property type="match status" value="1"/>
</dbReference>
<evidence type="ECO:0000313" key="7">
    <source>
        <dbReference type="Proteomes" id="UP000062973"/>
    </source>
</evidence>
<dbReference type="InterPro" id="IPR050707">
    <property type="entry name" value="HTH_MetabolicPath_Reg"/>
</dbReference>
<keyword evidence="7" id="KW-1185">Reference proteome</keyword>
<dbReference type="InterPro" id="IPR029016">
    <property type="entry name" value="GAF-like_dom_sf"/>
</dbReference>
<organism evidence="6 7">
    <name type="scientific">Amycolatopsis methanolica 239</name>
    <dbReference type="NCBI Taxonomy" id="1068978"/>
    <lineage>
        <taxon>Bacteria</taxon>
        <taxon>Bacillati</taxon>
        <taxon>Actinomycetota</taxon>
        <taxon>Actinomycetes</taxon>
        <taxon>Pseudonocardiales</taxon>
        <taxon>Pseudonocardiaceae</taxon>
        <taxon>Amycolatopsis</taxon>
        <taxon>Amycolatopsis methanolica group</taxon>
    </lineage>
</organism>
<protein>
    <submittedName>
        <fullName evidence="6">DNA-binding transcriptional regulator</fullName>
    </submittedName>
</protein>
<dbReference type="eggNOG" id="COG1414">
    <property type="taxonomic scope" value="Bacteria"/>
</dbReference>
<evidence type="ECO:0000256" key="1">
    <source>
        <dbReference type="ARBA" id="ARBA00023015"/>
    </source>
</evidence>
<dbReference type="GO" id="GO:0045892">
    <property type="term" value="P:negative regulation of DNA-templated transcription"/>
    <property type="evidence" value="ECO:0007669"/>
    <property type="project" value="TreeGrafter"/>
</dbReference>
<dbReference type="PANTHER" id="PTHR30136:SF24">
    <property type="entry name" value="HTH-TYPE TRANSCRIPTIONAL REPRESSOR ALLR"/>
    <property type="match status" value="1"/>
</dbReference>
<dbReference type="RefSeq" id="WP_017981976.1">
    <property type="nucleotide sequence ID" value="NZ_AQUL01000001.1"/>
</dbReference>
<evidence type="ECO:0000256" key="3">
    <source>
        <dbReference type="ARBA" id="ARBA00023163"/>
    </source>
</evidence>
<dbReference type="Pfam" id="PF01614">
    <property type="entry name" value="IclR_C"/>
    <property type="match status" value="1"/>
</dbReference>
<keyword evidence="2 6" id="KW-0238">DNA-binding</keyword>
<dbReference type="Gene3D" id="3.30.450.40">
    <property type="match status" value="1"/>
</dbReference>